<reference evidence="2" key="1">
    <citation type="submission" date="2011-07" db="EMBL/GenBank/DDBJ databases">
        <authorList>
            <consortium name="Caenorhabditis brenneri Sequencing and Analysis Consortium"/>
            <person name="Wilson R.K."/>
        </authorList>
    </citation>
    <scope>NUCLEOTIDE SEQUENCE [LARGE SCALE GENOMIC DNA]</scope>
    <source>
        <strain evidence="2">PB2801</strain>
    </source>
</reference>
<evidence type="ECO:0000313" key="1">
    <source>
        <dbReference type="EMBL" id="EGT45615.1"/>
    </source>
</evidence>
<dbReference type="Proteomes" id="UP000008068">
    <property type="component" value="Unassembled WGS sequence"/>
</dbReference>
<evidence type="ECO:0000313" key="2">
    <source>
        <dbReference type="Proteomes" id="UP000008068"/>
    </source>
</evidence>
<accession>G0MBX7</accession>
<dbReference type="eggNOG" id="ENOG502T3EM">
    <property type="taxonomic scope" value="Eukaryota"/>
</dbReference>
<protein>
    <submittedName>
        <fullName evidence="1">Uncharacterized protein</fullName>
    </submittedName>
</protein>
<name>G0MBX7_CAEBE</name>
<dbReference type="AlphaFoldDB" id="G0MBX7"/>
<dbReference type="EMBL" id="GL379789">
    <property type="protein sequence ID" value="EGT45615.1"/>
    <property type="molecule type" value="Genomic_DNA"/>
</dbReference>
<keyword evidence="2" id="KW-1185">Reference proteome</keyword>
<organism evidence="2">
    <name type="scientific">Caenorhabditis brenneri</name>
    <name type="common">Nematode worm</name>
    <dbReference type="NCBI Taxonomy" id="135651"/>
    <lineage>
        <taxon>Eukaryota</taxon>
        <taxon>Metazoa</taxon>
        <taxon>Ecdysozoa</taxon>
        <taxon>Nematoda</taxon>
        <taxon>Chromadorea</taxon>
        <taxon>Rhabditida</taxon>
        <taxon>Rhabditina</taxon>
        <taxon>Rhabditomorpha</taxon>
        <taxon>Rhabditoidea</taxon>
        <taxon>Rhabditidae</taxon>
        <taxon>Peloderinae</taxon>
        <taxon>Caenorhabditis</taxon>
    </lineage>
</organism>
<dbReference type="HOGENOM" id="CLU_186301_0_0_1"/>
<proteinExistence type="predicted"/>
<sequence>MSFYEIPKFATSQEYINEITKQLREVSLENIDGEALTRTICILIDMIRATKAKMAEEKRDQSDLADLMQAIGNLQLQASK</sequence>
<gene>
    <name evidence="1" type="ORF">CAEBREN_31471</name>
</gene>
<dbReference type="InParanoid" id="G0MBX7"/>